<dbReference type="InterPro" id="IPR000697">
    <property type="entry name" value="WH1/EVH1_dom"/>
</dbReference>
<evidence type="ECO:0000256" key="6">
    <source>
        <dbReference type="ARBA" id="ARBA00034105"/>
    </source>
</evidence>
<comment type="similarity">
    <text evidence="5">Belongs to the Homer family.</text>
</comment>
<keyword evidence="3" id="KW-0770">Synapse</keyword>
<feature type="domain" description="WH1" evidence="8">
    <location>
        <begin position="127"/>
        <end position="239"/>
    </location>
</feature>
<feature type="compositionally biased region" description="Basic and acidic residues" evidence="7">
    <location>
        <begin position="375"/>
        <end position="384"/>
    </location>
</feature>
<evidence type="ECO:0000256" key="5">
    <source>
        <dbReference type="ARBA" id="ARBA00023606"/>
    </source>
</evidence>
<dbReference type="GO" id="GO:0005737">
    <property type="term" value="C:cytoplasm"/>
    <property type="evidence" value="ECO:0007669"/>
    <property type="project" value="UniProtKB-SubCell"/>
</dbReference>
<dbReference type="Gene3D" id="1.20.5.1700">
    <property type="match status" value="1"/>
</dbReference>
<proteinExistence type="inferred from homology"/>
<evidence type="ECO:0000256" key="4">
    <source>
        <dbReference type="ARBA" id="ARBA00023054"/>
    </source>
</evidence>
<dbReference type="FunFam" id="2.30.29.30:FF:000014">
    <property type="entry name" value="Homer homolog 1 (Drosophila)"/>
    <property type="match status" value="1"/>
</dbReference>
<evidence type="ECO:0000313" key="10">
    <source>
        <dbReference type="Proteomes" id="UP000886611"/>
    </source>
</evidence>
<dbReference type="InterPro" id="IPR044100">
    <property type="entry name" value="Homer_EVH1"/>
</dbReference>
<keyword evidence="4" id="KW-0175">Coiled coil</keyword>
<accession>A0A8X7X993</accession>
<gene>
    <name evidence="9" type="primary">Homer3</name>
    <name evidence="9" type="ORF">GTO96_0003123</name>
</gene>
<dbReference type="PANTHER" id="PTHR10918">
    <property type="entry name" value="HOMER"/>
    <property type="match status" value="1"/>
</dbReference>
<evidence type="ECO:0000256" key="7">
    <source>
        <dbReference type="SAM" id="MobiDB-lite"/>
    </source>
</evidence>
<dbReference type="GO" id="GO:0007216">
    <property type="term" value="P:G protein-coupled glutamate receptor signaling pathway"/>
    <property type="evidence" value="ECO:0007669"/>
    <property type="project" value="InterPro"/>
</dbReference>
<evidence type="ECO:0000313" key="9">
    <source>
        <dbReference type="EMBL" id="KAG2464690.1"/>
    </source>
</evidence>
<comment type="subcellular location">
    <subcellularLocation>
        <location evidence="1">Cytoplasm</location>
    </subcellularLocation>
    <subcellularLocation>
        <location evidence="6">Postsynaptic density</location>
    </subcellularLocation>
</comment>
<dbReference type="CDD" id="cd01206">
    <property type="entry name" value="EVH1_Homer_Vesl"/>
    <property type="match status" value="1"/>
</dbReference>
<dbReference type="InterPro" id="IPR011993">
    <property type="entry name" value="PH-like_dom_sf"/>
</dbReference>
<dbReference type="PROSITE" id="PS50229">
    <property type="entry name" value="WH1"/>
    <property type="match status" value="1"/>
</dbReference>
<dbReference type="Gene3D" id="2.30.29.30">
    <property type="entry name" value="Pleckstrin-homology domain (PH domain)/Phosphotyrosine-binding domain (PTB)"/>
    <property type="match status" value="1"/>
</dbReference>
<organism evidence="9 10">
    <name type="scientific">Polypterus senegalus</name>
    <name type="common">Senegal bichir</name>
    <dbReference type="NCBI Taxonomy" id="55291"/>
    <lineage>
        <taxon>Eukaryota</taxon>
        <taxon>Metazoa</taxon>
        <taxon>Chordata</taxon>
        <taxon>Craniata</taxon>
        <taxon>Vertebrata</taxon>
        <taxon>Euteleostomi</taxon>
        <taxon>Actinopterygii</taxon>
        <taxon>Polypteriformes</taxon>
        <taxon>Polypteridae</taxon>
        <taxon>Polypterus</taxon>
    </lineage>
</organism>
<keyword evidence="10" id="KW-1185">Reference proteome</keyword>
<sequence length="488" mass="55748">MISLMKEEFLAALTDKYWSSLAMLHFVETYLDPTFRGFSFVENLKDRQVFFEQVKASLHKLAIEPTDSTADVVTEAASASLDVSDVNLSAPLEPLHKKLNADQFAWCRSFDTSASNSSVLPVKMYPLHREREQPIYSTRAHVFQIDPTTKRNWIPASKHAVTVSFFYDATRNVYRIISVGGTKAIINSTVTPNMTFTKTSQKFGQWADSRANTVYGLGFASEQQLHQFSERFKEVKEAARLAREKSQDKIELTNPALNIAAPQDYSEDLQSPPVHPLCINGPMEDKLYRSQSADIELSSEKERIKKMLSEGSICEMNWEAELFTLQDSNTKLVAALHEANANVEQWKKQLAAYQEETDRLREQVASLETQSSRHSSNEAGKDELSQSLGELETLLKAKDEEIQLLQSKKSDFHELEREREEVLQRLQELEMQNAELERRAQNAEQSLASSLEERERAEREVQRILDILDVKIFDLTDLRQSLAKMVEK</sequence>
<dbReference type="GO" id="GO:0014069">
    <property type="term" value="C:postsynaptic density"/>
    <property type="evidence" value="ECO:0007669"/>
    <property type="project" value="UniProtKB-SubCell"/>
</dbReference>
<evidence type="ECO:0000256" key="1">
    <source>
        <dbReference type="ARBA" id="ARBA00004496"/>
    </source>
</evidence>
<dbReference type="Pfam" id="PF00568">
    <property type="entry name" value="WH1"/>
    <property type="match status" value="1"/>
</dbReference>
<dbReference type="Proteomes" id="UP000886611">
    <property type="component" value="Unassembled WGS sequence"/>
</dbReference>
<dbReference type="GO" id="GO:0035256">
    <property type="term" value="F:G protein-coupled glutamate receptor binding"/>
    <property type="evidence" value="ECO:0007669"/>
    <property type="project" value="InterPro"/>
</dbReference>
<feature type="non-terminal residue" evidence="9">
    <location>
        <position position="488"/>
    </location>
</feature>
<dbReference type="SUPFAM" id="SSF50729">
    <property type="entry name" value="PH domain-like"/>
    <property type="match status" value="1"/>
</dbReference>
<dbReference type="InterPro" id="IPR045027">
    <property type="entry name" value="Homer"/>
</dbReference>
<protein>
    <submittedName>
        <fullName evidence="9">HOME3 protein</fullName>
    </submittedName>
</protein>
<feature type="region of interest" description="Disordered" evidence="7">
    <location>
        <begin position="365"/>
        <end position="384"/>
    </location>
</feature>
<keyword evidence="2" id="KW-0963">Cytoplasm</keyword>
<evidence type="ECO:0000256" key="3">
    <source>
        <dbReference type="ARBA" id="ARBA00023018"/>
    </source>
</evidence>
<feature type="non-terminal residue" evidence="9">
    <location>
        <position position="1"/>
    </location>
</feature>
<dbReference type="AlphaFoldDB" id="A0A8X7X993"/>
<dbReference type="SMART" id="SM00461">
    <property type="entry name" value="WH1"/>
    <property type="match status" value="1"/>
</dbReference>
<dbReference type="EMBL" id="JAATIS010003638">
    <property type="protein sequence ID" value="KAG2464690.1"/>
    <property type="molecule type" value="Genomic_DNA"/>
</dbReference>
<evidence type="ECO:0000256" key="2">
    <source>
        <dbReference type="ARBA" id="ARBA00022490"/>
    </source>
</evidence>
<name>A0A8X7X993_POLSE</name>
<comment type="caution">
    <text evidence="9">The sequence shown here is derived from an EMBL/GenBank/DDBJ whole genome shotgun (WGS) entry which is preliminary data.</text>
</comment>
<reference evidence="9 10" key="1">
    <citation type="journal article" date="2021" name="Cell">
        <title>Tracing the genetic footprints of vertebrate landing in non-teleost ray-finned fishes.</title>
        <authorList>
            <person name="Bi X."/>
            <person name="Wang K."/>
            <person name="Yang L."/>
            <person name="Pan H."/>
            <person name="Jiang H."/>
            <person name="Wei Q."/>
            <person name="Fang M."/>
            <person name="Yu H."/>
            <person name="Zhu C."/>
            <person name="Cai Y."/>
            <person name="He Y."/>
            <person name="Gan X."/>
            <person name="Zeng H."/>
            <person name="Yu D."/>
            <person name="Zhu Y."/>
            <person name="Jiang H."/>
            <person name="Qiu Q."/>
            <person name="Yang H."/>
            <person name="Zhang Y.E."/>
            <person name="Wang W."/>
            <person name="Zhu M."/>
            <person name="He S."/>
            <person name="Zhang G."/>
        </authorList>
    </citation>
    <scope>NUCLEOTIDE SEQUENCE [LARGE SCALE GENOMIC DNA]</scope>
    <source>
        <strain evidence="9">Bchr_013</strain>
    </source>
</reference>
<evidence type="ECO:0000259" key="8">
    <source>
        <dbReference type="PROSITE" id="PS50229"/>
    </source>
</evidence>